<dbReference type="SMART" id="SM00052">
    <property type="entry name" value="EAL"/>
    <property type="match status" value="1"/>
</dbReference>
<dbReference type="InterPro" id="IPR043128">
    <property type="entry name" value="Rev_trsase/Diguanyl_cyclase"/>
</dbReference>
<name>A0A1H3I9V3_9FIRM</name>
<dbReference type="SUPFAM" id="SSF55073">
    <property type="entry name" value="Nucleotide cyclase"/>
    <property type="match status" value="1"/>
</dbReference>
<feature type="domain" description="EAL" evidence="1">
    <location>
        <begin position="354"/>
        <end position="608"/>
    </location>
</feature>
<dbReference type="SMART" id="SM00267">
    <property type="entry name" value="GGDEF"/>
    <property type="match status" value="1"/>
</dbReference>
<proteinExistence type="predicted"/>
<dbReference type="Gene3D" id="3.20.20.450">
    <property type="entry name" value="EAL domain"/>
    <property type="match status" value="1"/>
</dbReference>
<organism evidence="3 4">
    <name type="scientific">Lachnobacterium bovis DSM 14045</name>
    <dbReference type="NCBI Taxonomy" id="1122142"/>
    <lineage>
        <taxon>Bacteria</taxon>
        <taxon>Bacillati</taxon>
        <taxon>Bacillota</taxon>
        <taxon>Clostridia</taxon>
        <taxon>Lachnospirales</taxon>
        <taxon>Lachnospiraceae</taxon>
        <taxon>Lachnobacterium</taxon>
    </lineage>
</organism>
<dbReference type="Gene3D" id="3.30.70.270">
    <property type="match status" value="1"/>
</dbReference>
<accession>A0A1H3I9V3</accession>
<feature type="domain" description="GGDEF" evidence="2">
    <location>
        <begin position="221"/>
        <end position="345"/>
    </location>
</feature>
<evidence type="ECO:0000313" key="3">
    <source>
        <dbReference type="EMBL" id="SDY23978.1"/>
    </source>
</evidence>
<dbReference type="NCBIfam" id="TIGR00254">
    <property type="entry name" value="GGDEF"/>
    <property type="match status" value="1"/>
</dbReference>
<keyword evidence="4" id="KW-1185">Reference proteome</keyword>
<evidence type="ECO:0000259" key="1">
    <source>
        <dbReference type="PROSITE" id="PS50883"/>
    </source>
</evidence>
<reference evidence="3 4" key="1">
    <citation type="submission" date="2016-10" db="EMBL/GenBank/DDBJ databases">
        <authorList>
            <person name="de Groot N.N."/>
        </authorList>
    </citation>
    <scope>NUCLEOTIDE SEQUENCE [LARGE SCALE GENOMIC DNA]</scope>
    <source>
        <strain evidence="3 4">DSM 14045</strain>
    </source>
</reference>
<dbReference type="PROSITE" id="PS50887">
    <property type="entry name" value="GGDEF"/>
    <property type="match status" value="1"/>
</dbReference>
<evidence type="ECO:0000313" key="4">
    <source>
        <dbReference type="Proteomes" id="UP000183918"/>
    </source>
</evidence>
<dbReference type="EMBL" id="FNPG01000011">
    <property type="protein sequence ID" value="SDY23978.1"/>
    <property type="molecule type" value="Genomic_DNA"/>
</dbReference>
<dbReference type="Pfam" id="PF00563">
    <property type="entry name" value="EAL"/>
    <property type="match status" value="1"/>
</dbReference>
<dbReference type="InterPro" id="IPR001633">
    <property type="entry name" value="EAL_dom"/>
</dbReference>
<dbReference type="InterPro" id="IPR000160">
    <property type="entry name" value="GGDEF_dom"/>
</dbReference>
<dbReference type="CDD" id="cd01949">
    <property type="entry name" value="GGDEF"/>
    <property type="match status" value="1"/>
</dbReference>
<dbReference type="InterPro" id="IPR050706">
    <property type="entry name" value="Cyclic-di-GMP_PDE-like"/>
</dbReference>
<evidence type="ECO:0000259" key="2">
    <source>
        <dbReference type="PROSITE" id="PS50887"/>
    </source>
</evidence>
<dbReference type="InterPro" id="IPR029787">
    <property type="entry name" value="Nucleotide_cyclase"/>
</dbReference>
<sequence length="664" mass="77513">MCRILKQSLNQICFRCYEKESNAIMERSFIEVIFKEPIIEWLNSRRFSDIIGFYSDQEFINNSAIFMVDLEENKLLRMHVGQFDKLNEIVPGKKQDYDQILKAVIEQSVLFTGKDTVSLFFNRHVLFNRYRQGITSDEIELECLVKSKVIWIHTNYMLYKSQEGHLCAYILVLNVEDYRRQKDKAVSSFSREINPLTKLPNMIFFRELAPNVVVQNIYENHCTAFVHLDIDNFKAYNARYGFSKGDQLLRYMAASLQHLFSEDLVAHFGQDHFAIVTREDDIEERLSHLSDYLKSYPNGDIIQIKSGIYVISDGELDVSLACDRAKIACDSIKKQFDQSVRFFDEELLYVLEKQKYIVDNIDRAIENDEVKVYYQPVFSTETGKLCGFEALSRWIDSKYGFLSPGEFIEVLEKYRLIHKIDVHTVKRICQDIKRLKDLSIPYVPVSVNLSRLDFELCDIANIIETEIKANDIPRHLLHIEITESVLTENTKDLREKIEFFQSQGYEVWMDDFGSGYSSLNVLKDYNFDVLKIDMLFLKDFESNPKSKEIVASIIEMARKLEIDTLVEGVETKEQYDYLKSIGCNKVQGYFLGKPRPFDKKLISFIAKNADSSAARIKQIVPPKKRSKNGLIAKKNKRQDYTNIMTKNNLKGLHYNRKYTAFIQT</sequence>
<dbReference type="STRING" id="1122142.SAMN02910414_01091"/>
<dbReference type="CDD" id="cd01948">
    <property type="entry name" value="EAL"/>
    <property type="match status" value="1"/>
</dbReference>
<dbReference type="PANTHER" id="PTHR33121">
    <property type="entry name" value="CYCLIC DI-GMP PHOSPHODIESTERASE PDEF"/>
    <property type="match status" value="1"/>
</dbReference>
<dbReference type="PANTHER" id="PTHR33121:SF71">
    <property type="entry name" value="OXYGEN SENSOR PROTEIN DOSP"/>
    <property type="match status" value="1"/>
</dbReference>
<dbReference type="Proteomes" id="UP000183918">
    <property type="component" value="Unassembled WGS sequence"/>
</dbReference>
<dbReference type="SUPFAM" id="SSF141868">
    <property type="entry name" value="EAL domain-like"/>
    <property type="match status" value="1"/>
</dbReference>
<dbReference type="Pfam" id="PF00990">
    <property type="entry name" value="GGDEF"/>
    <property type="match status" value="1"/>
</dbReference>
<dbReference type="AlphaFoldDB" id="A0A1H3I9V3"/>
<dbReference type="InterPro" id="IPR035919">
    <property type="entry name" value="EAL_sf"/>
</dbReference>
<dbReference type="GO" id="GO:0071111">
    <property type="term" value="F:cyclic-guanylate-specific phosphodiesterase activity"/>
    <property type="evidence" value="ECO:0007669"/>
    <property type="project" value="InterPro"/>
</dbReference>
<dbReference type="PROSITE" id="PS50883">
    <property type="entry name" value="EAL"/>
    <property type="match status" value="1"/>
</dbReference>
<protein>
    <submittedName>
        <fullName evidence="3">Diguanylate cyclase (GGDEF) domain-containing protein</fullName>
    </submittedName>
</protein>
<gene>
    <name evidence="3" type="ORF">SAMN02910414_01091</name>
</gene>